<dbReference type="PANTHER" id="PTHR47403:SF3">
    <property type="entry name" value="N-ACETYLTRANSFERASE 16-RELATED"/>
    <property type="match status" value="1"/>
</dbReference>
<proteinExistence type="predicted"/>
<protein>
    <recommendedName>
        <fullName evidence="1">Histidine N-acetyltransferase C-terminal domain-containing protein</fullName>
    </recommendedName>
</protein>
<evidence type="ECO:0000313" key="2">
    <source>
        <dbReference type="EMBL" id="GCC18808.1"/>
    </source>
</evidence>
<dbReference type="EMBL" id="BEZZ01001460">
    <property type="protein sequence ID" value="GCC18808.1"/>
    <property type="molecule type" value="Genomic_DNA"/>
</dbReference>
<name>A0A401RKX6_CHIPU</name>
<sequence length="180" mass="20787">MLSFFQKIFTVQFETETIILRLEAAINQLKESVAEWVDPILLGATDVKRVFLSPKAVEEVLPGKTIIQDWAPYKPLESNPEKLVRQELIWMVDDKEEPRIISLGTAPYRVPFGTGYHLLNIDIFGKHFPRVRNQFLAQIQQRTSTLKGPVYCVLSFESSMWHDMLSFCQTALGLHIDREH</sequence>
<dbReference type="InterPro" id="IPR056483">
    <property type="entry name" value="Hisat_C"/>
</dbReference>
<dbReference type="Pfam" id="PF24066">
    <property type="entry name" value="Hisat_C"/>
    <property type="match status" value="1"/>
</dbReference>
<dbReference type="Proteomes" id="UP000287033">
    <property type="component" value="Unassembled WGS sequence"/>
</dbReference>
<gene>
    <name evidence="2" type="ORF">chiPu_0018074</name>
</gene>
<dbReference type="PANTHER" id="PTHR47403">
    <property type="entry name" value="LOC100145250 PROTEIN"/>
    <property type="match status" value="1"/>
</dbReference>
<dbReference type="AlphaFoldDB" id="A0A401RKX6"/>
<organism evidence="2 3">
    <name type="scientific">Chiloscyllium punctatum</name>
    <name type="common">Brownbanded bambooshark</name>
    <name type="synonym">Hemiscyllium punctatum</name>
    <dbReference type="NCBI Taxonomy" id="137246"/>
    <lineage>
        <taxon>Eukaryota</taxon>
        <taxon>Metazoa</taxon>
        <taxon>Chordata</taxon>
        <taxon>Craniata</taxon>
        <taxon>Vertebrata</taxon>
        <taxon>Chondrichthyes</taxon>
        <taxon>Elasmobranchii</taxon>
        <taxon>Galeomorphii</taxon>
        <taxon>Galeoidea</taxon>
        <taxon>Orectolobiformes</taxon>
        <taxon>Hemiscylliidae</taxon>
        <taxon>Chiloscyllium</taxon>
    </lineage>
</organism>
<dbReference type="OrthoDB" id="8889733at2759"/>
<accession>A0A401RKX6</accession>
<dbReference type="OMA" id="FESSMWH"/>
<feature type="domain" description="Histidine N-acetyltransferase C-terminal" evidence="1">
    <location>
        <begin position="39"/>
        <end position="155"/>
    </location>
</feature>
<reference evidence="2 3" key="1">
    <citation type="journal article" date="2018" name="Nat. Ecol. Evol.">
        <title>Shark genomes provide insights into elasmobranch evolution and the origin of vertebrates.</title>
        <authorList>
            <person name="Hara Y"/>
            <person name="Yamaguchi K"/>
            <person name="Onimaru K"/>
            <person name="Kadota M"/>
            <person name="Koyanagi M"/>
            <person name="Keeley SD"/>
            <person name="Tatsumi K"/>
            <person name="Tanaka K"/>
            <person name="Motone F"/>
            <person name="Kageyama Y"/>
            <person name="Nozu R"/>
            <person name="Adachi N"/>
            <person name="Nishimura O"/>
            <person name="Nakagawa R"/>
            <person name="Tanegashima C"/>
            <person name="Kiyatake I"/>
            <person name="Matsumoto R"/>
            <person name="Murakumo K"/>
            <person name="Nishida K"/>
            <person name="Terakita A"/>
            <person name="Kuratani S"/>
            <person name="Sato K"/>
            <person name="Hyodo S Kuraku.S."/>
        </authorList>
    </citation>
    <scope>NUCLEOTIDE SEQUENCE [LARGE SCALE GENOMIC DNA]</scope>
</reference>
<evidence type="ECO:0000259" key="1">
    <source>
        <dbReference type="Pfam" id="PF24066"/>
    </source>
</evidence>
<comment type="caution">
    <text evidence="2">The sequence shown here is derived from an EMBL/GenBank/DDBJ whole genome shotgun (WGS) entry which is preliminary data.</text>
</comment>
<evidence type="ECO:0000313" key="3">
    <source>
        <dbReference type="Proteomes" id="UP000287033"/>
    </source>
</evidence>
<keyword evidence="3" id="KW-1185">Reference proteome</keyword>